<dbReference type="InterPro" id="IPR051532">
    <property type="entry name" value="Ester_Hydrolysis_Enzymes"/>
</dbReference>
<dbReference type="PANTHER" id="PTHR30383">
    <property type="entry name" value="THIOESTERASE 1/PROTEASE 1/LYSOPHOSPHOLIPASE L1"/>
    <property type="match status" value="1"/>
</dbReference>
<evidence type="ECO:0000313" key="3">
    <source>
        <dbReference type="Proteomes" id="UP001596163"/>
    </source>
</evidence>
<dbReference type="EC" id="3.1.-.-" evidence="2"/>
<accession>A0ABW0BWX3</accession>
<dbReference type="SUPFAM" id="SSF52266">
    <property type="entry name" value="SGNH hydrolase"/>
    <property type="match status" value="1"/>
</dbReference>
<comment type="caution">
    <text evidence="2">The sequence shown here is derived from an EMBL/GenBank/DDBJ whole genome shotgun (WGS) entry which is preliminary data.</text>
</comment>
<dbReference type="Pfam" id="PF13472">
    <property type="entry name" value="Lipase_GDSL_2"/>
    <property type="match status" value="1"/>
</dbReference>
<gene>
    <name evidence="2" type="ORF">ACFPIK_11600</name>
</gene>
<dbReference type="EMBL" id="JBHSKS010000008">
    <property type="protein sequence ID" value="MFC5192413.1"/>
    <property type="molecule type" value="Genomic_DNA"/>
</dbReference>
<feature type="domain" description="SGNH hydrolase-type esterase" evidence="1">
    <location>
        <begin position="34"/>
        <end position="221"/>
    </location>
</feature>
<dbReference type="Gene3D" id="3.40.50.1110">
    <property type="entry name" value="SGNH hydrolase"/>
    <property type="match status" value="1"/>
</dbReference>
<organism evidence="2 3">
    <name type="scientific">Algoriphagus aquatilis</name>
    <dbReference type="NCBI Taxonomy" id="490186"/>
    <lineage>
        <taxon>Bacteria</taxon>
        <taxon>Pseudomonadati</taxon>
        <taxon>Bacteroidota</taxon>
        <taxon>Cytophagia</taxon>
        <taxon>Cytophagales</taxon>
        <taxon>Cyclobacteriaceae</taxon>
        <taxon>Algoriphagus</taxon>
    </lineage>
</organism>
<dbReference type="CDD" id="cd01834">
    <property type="entry name" value="SGNH_hydrolase_like_2"/>
    <property type="match status" value="1"/>
</dbReference>
<dbReference type="RefSeq" id="WP_377915388.1">
    <property type="nucleotide sequence ID" value="NZ_JBHSKS010000008.1"/>
</dbReference>
<reference evidence="3" key="1">
    <citation type="journal article" date="2019" name="Int. J. Syst. Evol. Microbiol.">
        <title>The Global Catalogue of Microorganisms (GCM) 10K type strain sequencing project: providing services to taxonomists for standard genome sequencing and annotation.</title>
        <authorList>
            <consortium name="The Broad Institute Genomics Platform"/>
            <consortium name="The Broad Institute Genome Sequencing Center for Infectious Disease"/>
            <person name="Wu L."/>
            <person name="Ma J."/>
        </authorList>
    </citation>
    <scope>NUCLEOTIDE SEQUENCE [LARGE SCALE GENOMIC DNA]</scope>
    <source>
        <strain evidence="3">CGMCC 1.7030</strain>
    </source>
</reference>
<evidence type="ECO:0000259" key="1">
    <source>
        <dbReference type="Pfam" id="PF13472"/>
    </source>
</evidence>
<dbReference type="Proteomes" id="UP001596163">
    <property type="component" value="Unassembled WGS sequence"/>
</dbReference>
<dbReference type="InterPro" id="IPR036514">
    <property type="entry name" value="SGNH_hydro_sf"/>
</dbReference>
<name>A0ABW0BWX3_9BACT</name>
<keyword evidence="2" id="KW-0378">Hydrolase</keyword>
<protein>
    <submittedName>
        <fullName evidence="2">SGNH/GDSL hydrolase family protein</fullName>
        <ecNumber evidence="2">3.1.-.-</ecNumber>
    </submittedName>
</protein>
<dbReference type="GO" id="GO:0016787">
    <property type="term" value="F:hydrolase activity"/>
    <property type="evidence" value="ECO:0007669"/>
    <property type="project" value="UniProtKB-KW"/>
</dbReference>
<sequence length="307" mass="35045">MNKVLGLLLFFFVFQQAGFTQNYSIPESTKRIVFLGNSITYNGKFVSYLDAYLSLKYPEKNLEIINVGLPSETVSGLSEEGHADGKFPRPELRERLDRVLEQLEPDLVIANYGMNDGIYLPFEEERFEAFKKGMAWMHQTIESSGAEIIHVTPPIYDERKGAAYANVLDIYSDWLVSLRYTQHWKVIDLHWPMRRELEEKRSVNPEFAFAKDGIHPDESGHFLMVKILLTGLGENVTNAKTIEELLSPFPHGMQVLALIEQRQEIQKLAWLSATGHLRPGIPTGLSLEEAQQKVVGLNLQIRKLIFP</sequence>
<evidence type="ECO:0000313" key="2">
    <source>
        <dbReference type="EMBL" id="MFC5192413.1"/>
    </source>
</evidence>
<proteinExistence type="predicted"/>
<dbReference type="InterPro" id="IPR013830">
    <property type="entry name" value="SGNH_hydro"/>
</dbReference>
<keyword evidence="3" id="KW-1185">Reference proteome</keyword>
<dbReference type="PANTHER" id="PTHR30383:SF5">
    <property type="entry name" value="SGNH HYDROLASE-TYPE ESTERASE DOMAIN-CONTAINING PROTEIN"/>
    <property type="match status" value="1"/>
</dbReference>